<gene>
    <name evidence="1" type="ORF">BN9_010130</name>
</gene>
<name>A0A024G0D6_9STRA</name>
<dbReference type="InParanoid" id="A0A024G0D6"/>
<keyword evidence="2" id="KW-1185">Reference proteome</keyword>
<accession>A0A024G0D6</accession>
<organism evidence="1 2">
    <name type="scientific">Albugo candida</name>
    <dbReference type="NCBI Taxonomy" id="65357"/>
    <lineage>
        <taxon>Eukaryota</taxon>
        <taxon>Sar</taxon>
        <taxon>Stramenopiles</taxon>
        <taxon>Oomycota</taxon>
        <taxon>Peronosporomycetes</taxon>
        <taxon>Albuginales</taxon>
        <taxon>Albuginaceae</taxon>
        <taxon>Albugo</taxon>
    </lineage>
</organism>
<evidence type="ECO:0000313" key="1">
    <source>
        <dbReference type="EMBL" id="CCI40229.1"/>
    </source>
</evidence>
<dbReference type="Proteomes" id="UP000053237">
    <property type="component" value="Unassembled WGS sequence"/>
</dbReference>
<comment type="caution">
    <text evidence="1">The sequence shown here is derived from an EMBL/GenBank/DDBJ whole genome shotgun (WGS) entry which is preliminary data.</text>
</comment>
<reference evidence="1 2" key="1">
    <citation type="submission" date="2012-05" db="EMBL/GenBank/DDBJ databases">
        <title>Recombination and specialization in a pathogen metapopulation.</title>
        <authorList>
            <person name="Gardiner A."/>
            <person name="Kemen E."/>
            <person name="Schultz-Larsen T."/>
            <person name="MacLean D."/>
            <person name="Van Oosterhout C."/>
            <person name="Jones J.D.G."/>
        </authorList>
    </citation>
    <scope>NUCLEOTIDE SEQUENCE [LARGE SCALE GENOMIC DNA]</scope>
    <source>
        <strain evidence="1 2">Ac Nc2</strain>
    </source>
</reference>
<dbReference type="AlphaFoldDB" id="A0A024G0D6"/>
<dbReference type="EMBL" id="CAIX01000007">
    <property type="protein sequence ID" value="CCI40229.1"/>
    <property type="molecule type" value="Genomic_DNA"/>
</dbReference>
<protein>
    <submittedName>
        <fullName evidence="1">Uncharacterized protein</fullName>
    </submittedName>
</protein>
<sequence>MGQSCVTQLEDRSCKNPTFTNYSNDVVNNVQRAEKKQEKTVLLSFDNLDKQIIELLLARSKKFHLGITHSQSRTSEEHNQVFLNYALNFWHGMQDSKQPFRLNPPADIRIRFGSNYQCEIDQQKQWIFGLEDKVFHFMAIGKSSDFDTTILTQFARKGNITPSKQFQKAIKTLLLKYLKSTLASRFQSVCKSLKCCILVNALDLCSNQSIQKVLNMKIQFRKDGLKHDDEKIILRLCSIDWQDQVRDCVHNARDLVGQMVRLRPGIEPYTSIGWFVWYSFHSCLQPQQQLWELFLFYVGNVFETGRFFDFALEKMLLYTASEVIKECDFEAAILCCKWNNYVESIELNLVALNANVALNGIDICHVTMDSITAAMAITAREFEQYLVTNKVIHVSLQHQQQFEECLSNQRRNGSLMYTE</sequence>
<proteinExistence type="predicted"/>
<evidence type="ECO:0000313" key="2">
    <source>
        <dbReference type="Proteomes" id="UP000053237"/>
    </source>
</evidence>